<keyword evidence="3" id="KW-0804">Transcription</keyword>
<dbReference type="Proteomes" id="UP000095765">
    <property type="component" value="Unassembled WGS sequence"/>
</dbReference>
<evidence type="ECO:0000313" key="6">
    <source>
        <dbReference type="Proteomes" id="UP000095765"/>
    </source>
</evidence>
<accession>A0A174U8A0</accession>
<dbReference type="GO" id="GO:0003700">
    <property type="term" value="F:DNA-binding transcription factor activity"/>
    <property type="evidence" value="ECO:0007669"/>
    <property type="project" value="TreeGrafter"/>
</dbReference>
<dbReference type="SUPFAM" id="SSF47413">
    <property type="entry name" value="lambda repressor-like DNA-binding domains"/>
    <property type="match status" value="1"/>
</dbReference>
<organism evidence="5 6">
    <name type="scientific">Anaerotruncus colihominis</name>
    <dbReference type="NCBI Taxonomy" id="169435"/>
    <lineage>
        <taxon>Bacteria</taxon>
        <taxon>Bacillati</taxon>
        <taxon>Bacillota</taxon>
        <taxon>Clostridia</taxon>
        <taxon>Eubacteriales</taxon>
        <taxon>Oscillospiraceae</taxon>
        <taxon>Anaerotruncus</taxon>
    </lineage>
</organism>
<proteinExistence type="predicted"/>
<dbReference type="InterPro" id="IPR028082">
    <property type="entry name" value="Peripla_BP_I"/>
</dbReference>
<protein>
    <submittedName>
        <fullName evidence="5">Glucose-resistance amylase regulator</fullName>
    </submittedName>
</protein>
<dbReference type="Pfam" id="PF00356">
    <property type="entry name" value="LacI"/>
    <property type="match status" value="1"/>
</dbReference>
<dbReference type="EMBL" id="CZBE01000031">
    <property type="protein sequence ID" value="CUQ15955.1"/>
    <property type="molecule type" value="Genomic_DNA"/>
</dbReference>
<dbReference type="PROSITE" id="PS00356">
    <property type="entry name" value="HTH_LACI_1"/>
    <property type="match status" value="1"/>
</dbReference>
<dbReference type="Gene3D" id="3.40.50.2300">
    <property type="match status" value="2"/>
</dbReference>
<dbReference type="InterPro" id="IPR010982">
    <property type="entry name" value="Lambda_DNA-bd_dom_sf"/>
</dbReference>
<evidence type="ECO:0000256" key="2">
    <source>
        <dbReference type="ARBA" id="ARBA00023125"/>
    </source>
</evidence>
<feature type="domain" description="HTH lacI-type" evidence="4">
    <location>
        <begin position="2"/>
        <end position="60"/>
    </location>
</feature>
<dbReference type="PROSITE" id="PS50932">
    <property type="entry name" value="HTH_LACI_2"/>
    <property type="match status" value="1"/>
</dbReference>
<dbReference type="InterPro" id="IPR046335">
    <property type="entry name" value="LacI/GalR-like_sensor"/>
</dbReference>
<gene>
    <name evidence="5" type="primary">ccpA_7</name>
    <name evidence="5" type="ORF">ERS852551_03365</name>
</gene>
<dbReference type="OrthoDB" id="43195at2"/>
<dbReference type="RefSeq" id="WP_055246007.1">
    <property type="nucleotide sequence ID" value="NZ_CABIWA010000025.1"/>
</dbReference>
<evidence type="ECO:0000256" key="3">
    <source>
        <dbReference type="ARBA" id="ARBA00023163"/>
    </source>
</evidence>
<name>A0A174U8A0_9FIRM</name>
<dbReference type="PRINTS" id="PR00036">
    <property type="entry name" value="HTHLACI"/>
</dbReference>
<dbReference type="PANTHER" id="PTHR30146">
    <property type="entry name" value="LACI-RELATED TRANSCRIPTIONAL REPRESSOR"/>
    <property type="match status" value="1"/>
</dbReference>
<dbReference type="CDD" id="cd01392">
    <property type="entry name" value="HTH_LacI"/>
    <property type="match status" value="1"/>
</dbReference>
<keyword evidence="1" id="KW-0805">Transcription regulation</keyword>
<dbReference type="Gene3D" id="1.10.260.40">
    <property type="entry name" value="lambda repressor-like DNA-binding domains"/>
    <property type="match status" value="1"/>
</dbReference>
<evidence type="ECO:0000259" key="4">
    <source>
        <dbReference type="PROSITE" id="PS50932"/>
    </source>
</evidence>
<dbReference type="GO" id="GO:0000976">
    <property type="term" value="F:transcription cis-regulatory region binding"/>
    <property type="evidence" value="ECO:0007669"/>
    <property type="project" value="TreeGrafter"/>
</dbReference>
<dbReference type="AlphaFoldDB" id="A0A174U8A0"/>
<dbReference type="InterPro" id="IPR000843">
    <property type="entry name" value="HTH_LacI"/>
</dbReference>
<dbReference type="SUPFAM" id="SSF53822">
    <property type="entry name" value="Periplasmic binding protein-like I"/>
    <property type="match status" value="1"/>
</dbReference>
<dbReference type="PANTHER" id="PTHR30146:SF149">
    <property type="entry name" value="HTH-TYPE TRANSCRIPTIONAL REGULATOR EBGR"/>
    <property type="match status" value="1"/>
</dbReference>
<sequence>MATIKDVAQAAQVSAATVSRVLNKDEQICVSPQVRARIFQAAHALGYVSPRQRRAAEHKRRLVIGVADWRIIRPDRHNVRLSSLSCLVQMMSDQYDVIFVRLSFNQPQAVDGIIAFGAFSKTEIDFLRTLTFSIVFVNSDQHNYEFDQVQVDFDRGLEDAVAYLLDQKRYTDIGYIGGIYNGENGSIGTHRLAALKRILKQRLQYNPALFHIGEISRESGYHMAKNAIAKSALAEAMLIGSDEVAEGALEAFRETGLRVPKDVAVIIYQDIQTLESKWPTGTCLEMFPDYVWENALELLFGRISHRRAQAVIVTIPTHLKIGDTA</sequence>
<dbReference type="SMART" id="SM00354">
    <property type="entry name" value="HTH_LACI"/>
    <property type="match status" value="1"/>
</dbReference>
<dbReference type="Pfam" id="PF13377">
    <property type="entry name" value="Peripla_BP_3"/>
    <property type="match status" value="1"/>
</dbReference>
<keyword evidence="2" id="KW-0238">DNA-binding</keyword>
<reference evidence="5 6" key="1">
    <citation type="submission" date="2015-09" db="EMBL/GenBank/DDBJ databases">
        <authorList>
            <consortium name="Pathogen Informatics"/>
        </authorList>
    </citation>
    <scope>NUCLEOTIDE SEQUENCE [LARGE SCALE GENOMIC DNA]</scope>
    <source>
        <strain evidence="5 6">2789STDY5834939</strain>
    </source>
</reference>
<evidence type="ECO:0000313" key="5">
    <source>
        <dbReference type="EMBL" id="CUQ15955.1"/>
    </source>
</evidence>
<evidence type="ECO:0000256" key="1">
    <source>
        <dbReference type="ARBA" id="ARBA00023015"/>
    </source>
</evidence>